<organism evidence="1 2">
    <name type="scientific">Bauhinia variegata</name>
    <name type="common">Purple orchid tree</name>
    <name type="synonym">Phanera variegata</name>
    <dbReference type="NCBI Taxonomy" id="167791"/>
    <lineage>
        <taxon>Eukaryota</taxon>
        <taxon>Viridiplantae</taxon>
        <taxon>Streptophyta</taxon>
        <taxon>Embryophyta</taxon>
        <taxon>Tracheophyta</taxon>
        <taxon>Spermatophyta</taxon>
        <taxon>Magnoliopsida</taxon>
        <taxon>eudicotyledons</taxon>
        <taxon>Gunneridae</taxon>
        <taxon>Pentapetalae</taxon>
        <taxon>rosids</taxon>
        <taxon>fabids</taxon>
        <taxon>Fabales</taxon>
        <taxon>Fabaceae</taxon>
        <taxon>Cercidoideae</taxon>
        <taxon>Cercideae</taxon>
        <taxon>Bauhiniinae</taxon>
        <taxon>Bauhinia</taxon>
    </lineage>
</organism>
<comment type="caution">
    <text evidence="1">The sequence shown here is derived from an EMBL/GenBank/DDBJ whole genome shotgun (WGS) entry which is preliminary data.</text>
</comment>
<dbReference type="Proteomes" id="UP000828941">
    <property type="component" value="Chromosome 9"/>
</dbReference>
<proteinExistence type="predicted"/>
<keyword evidence="2" id="KW-1185">Reference proteome</keyword>
<sequence length="172" mass="18862">MQDCKLISTSLPVNFKLSSSMSPSSEAERMKMSRVPYASVVGSLMFAMNCTRLDIAHAVGIVSRYMANPGREHWNVVKRVLRYLKGTENVALCYGGLDFIVKGYVDSDYAGDIDKSKSTTGYVFALTSGAVSWVLKLQSVVATSTTEAEYVATTQASKEAVWLKMILKELGH</sequence>
<protein>
    <submittedName>
        <fullName evidence="1">Uncharacterized protein</fullName>
    </submittedName>
</protein>
<evidence type="ECO:0000313" key="2">
    <source>
        <dbReference type="Proteomes" id="UP000828941"/>
    </source>
</evidence>
<accession>A0ACB9MI14</accession>
<evidence type="ECO:0000313" key="1">
    <source>
        <dbReference type="EMBL" id="KAI4323677.1"/>
    </source>
</evidence>
<gene>
    <name evidence="1" type="ORF">L6164_023265</name>
</gene>
<name>A0ACB9MI14_BAUVA</name>
<reference evidence="1 2" key="1">
    <citation type="journal article" date="2022" name="DNA Res.">
        <title>Chromosomal-level genome assembly of the orchid tree Bauhinia variegata (Leguminosae; Cercidoideae) supports the allotetraploid origin hypothesis of Bauhinia.</title>
        <authorList>
            <person name="Zhong Y."/>
            <person name="Chen Y."/>
            <person name="Zheng D."/>
            <person name="Pang J."/>
            <person name="Liu Y."/>
            <person name="Luo S."/>
            <person name="Meng S."/>
            <person name="Qian L."/>
            <person name="Wei D."/>
            <person name="Dai S."/>
            <person name="Zhou R."/>
        </authorList>
    </citation>
    <scope>NUCLEOTIDE SEQUENCE [LARGE SCALE GENOMIC DNA]</scope>
    <source>
        <strain evidence="1">BV-YZ2020</strain>
    </source>
</reference>
<dbReference type="EMBL" id="CM039434">
    <property type="protein sequence ID" value="KAI4323677.1"/>
    <property type="molecule type" value="Genomic_DNA"/>
</dbReference>